<dbReference type="InterPro" id="IPR036291">
    <property type="entry name" value="NAD(P)-bd_dom_sf"/>
</dbReference>
<dbReference type="OrthoDB" id="300709at2759"/>
<gene>
    <name evidence="2" type="ORF">CSAL01_04023</name>
</gene>
<name>A0A135U0L5_9PEZI</name>
<sequence length="78" mass="8654">MSNLIIVIGAAGGWKVRGTTRNTSSENAKGIEVVSANLNDEESLKKAFHETTAIFAFTDYYDTFFELGNDKSLELEFE</sequence>
<proteinExistence type="predicted"/>
<dbReference type="Gene3D" id="3.40.50.720">
    <property type="entry name" value="NAD(P)-binding Rossmann-like Domain"/>
    <property type="match status" value="1"/>
</dbReference>
<evidence type="ECO:0000313" key="3">
    <source>
        <dbReference type="Proteomes" id="UP000070121"/>
    </source>
</evidence>
<dbReference type="EMBL" id="JFFI01001811">
    <property type="protein sequence ID" value="KXH53924.1"/>
    <property type="molecule type" value="Genomic_DNA"/>
</dbReference>
<dbReference type="InterPro" id="IPR008030">
    <property type="entry name" value="NmrA-like"/>
</dbReference>
<dbReference type="Proteomes" id="UP000070121">
    <property type="component" value="Unassembled WGS sequence"/>
</dbReference>
<protein>
    <recommendedName>
        <fullName evidence="1">NmrA-like domain-containing protein</fullName>
    </recommendedName>
</protein>
<evidence type="ECO:0000259" key="1">
    <source>
        <dbReference type="Pfam" id="PF05368"/>
    </source>
</evidence>
<keyword evidence="3" id="KW-1185">Reference proteome</keyword>
<dbReference type="AlphaFoldDB" id="A0A135U0L5"/>
<comment type="caution">
    <text evidence="2">The sequence shown here is derived from an EMBL/GenBank/DDBJ whole genome shotgun (WGS) entry which is preliminary data.</text>
</comment>
<reference evidence="2 3" key="1">
    <citation type="submission" date="2014-02" db="EMBL/GenBank/DDBJ databases">
        <title>The genome sequence of Colletotrichum salicis CBS 607.94.</title>
        <authorList>
            <person name="Baroncelli R."/>
            <person name="Thon M.R."/>
        </authorList>
    </citation>
    <scope>NUCLEOTIDE SEQUENCE [LARGE SCALE GENOMIC DNA]</scope>
    <source>
        <strain evidence="2 3">CBS 607.94</strain>
    </source>
</reference>
<feature type="domain" description="NmrA-like" evidence="1">
    <location>
        <begin position="5"/>
        <end position="64"/>
    </location>
</feature>
<dbReference type="Pfam" id="PF05368">
    <property type="entry name" value="NmrA"/>
    <property type="match status" value="1"/>
</dbReference>
<dbReference type="SUPFAM" id="SSF51735">
    <property type="entry name" value="NAD(P)-binding Rossmann-fold domains"/>
    <property type="match status" value="1"/>
</dbReference>
<organism evidence="2 3">
    <name type="scientific">Colletotrichum salicis</name>
    <dbReference type="NCBI Taxonomy" id="1209931"/>
    <lineage>
        <taxon>Eukaryota</taxon>
        <taxon>Fungi</taxon>
        <taxon>Dikarya</taxon>
        <taxon>Ascomycota</taxon>
        <taxon>Pezizomycotina</taxon>
        <taxon>Sordariomycetes</taxon>
        <taxon>Hypocreomycetidae</taxon>
        <taxon>Glomerellales</taxon>
        <taxon>Glomerellaceae</taxon>
        <taxon>Colletotrichum</taxon>
        <taxon>Colletotrichum acutatum species complex</taxon>
    </lineage>
</organism>
<evidence type="ECO:0000313" key="2">
    <source>
        <dbReference type="EMBL" id="KXH53924.1"/>
    </source>
</evidence>
<accession>A0A135U0L5</accession>
<dbReference type="STRING" id="1209931.A0A135U0L5"/>